<reference evidence="1 2" key="1">
    <citation type="journal article" date="2012" name="J. Bacteriol.">
        <title>Genome Sequencing of a Genetically-Tractable Pyrococcus furiosus Strain Reveals a Highly Dynamic Genome.</title>
        <authorList>
            <person name="Bridger S.L."/>
            <person name="Lancaster W.A."/>
            <person name="Poole F.L.II."/>
            <person name="Schut G.J."/>
            <person name="Adams M.W."/>
        </authorList>
    </citation>
    <scope>NUCLEOTIDE SEQUENCE [LARGE SCALE GENOMIC DNA]</scope>
    <source>
        <strain evidence="1 2">COM1</strain>
    </source>
</reference>
<dbReference type="EMBL" id="CP003685">
    <property type="protein sequence ID" value="AFN04201.1"/>
    <property type="molecule type" value="Genomic_DNA"/>
</dbReference>
<dbReference type="AlphaFoldDB" id="I6UQK6"/>
<organism evidence="2">
    <name type="scientific">Pyrococcus furiosus COM1</name>
    <dbReference type="NCBI Taxonomy" id="1185654"/>
    <lineage>
        <taxon>Archaea</taxon>
        <taxon>Methanobacteriati</taxon>
        <taxon>Methanobacteriota</taxon>
        <taxon>Thermococci</taxon>
        <taxon>Thermococcales</taxon>
        <taxon>Thermococcaceae</taxon>
        <taxon>Pyrococcus</taxon>
    </lineage>
</organism>
<accession>I6UQK6</accession>
<evidence type="ECO:0000313" key="1">
    <source>
        <dbReference type="EMBL" id="AFN04201.1"/>
    </source>
</evidence>
<protein>
    <submittedName>
        <fullName evidence="1">Uncharacterized protein</fullName>
    </submittedName>
</protein>
<sequence>MLQEGLPLRISKKGKIFPNLEVKFPRK</sequence>
<dbReference type="Proteomes" id="UP000006216">
    <property type="component" value="Chromosome"/>
</dbReference>
<proteinExistence type="predicted"/>
<name>I6UQK6_9EURY</name>
<dbReference type="HOGENOM" id="CLU_3414463_0_0_2"/>
<gene>
    <name evidence="1" type="ORF">PFC_06325</name>
</gene>
<evidence type="ECO:0000313" key="2">
    <source>
        <dbReference type="Proteomes" id="UP000006216"/>
    </source>
</evidence>
<dbReference type="KEGG" id="pfi:PFC_06325"/>